<organism evidence="4 5">
    <name type="scientific">Prototheca wickerhamii</name>
    <dbReference type="NCBI Taxonomy" id="3111"/>
    <lineage>
        <taxon>Eukaryota</taxon>
        <taxon>Viridiplantae</taxon>
        <taxon>Chlorophyta</taxon>
        <taxon>core chlorophytes</taxon>
        <taxon>Trebouxiophyceae</taxon>
        <taxon>Chlorellales</taxon>
        <taxon>Chlorellaceae</taxon>
        <taxon>Prototheca</taxon>
    </lineage>
</organism>
<dbReference type="GO" id="GO:0006412">
    <property type="term" value="P:translation"/>
    <property type="evidence" value="ECO:0007669"/>
    <property type="project" value="InterPro"/>
</dbReference>
<dbReference type="Pfam" id="PF01016">
    <property type="entry name" value="Ribosomal_L27"/>
    <property type="match status" value="1"/>
</dbReference>
<dbReference type="AlphaFoldDB" id="A0AAD9IIF3"/>
<keyword evidence="2" id="KW-0689">Ribosomal protein</keyword>
<proteinExistence type="inferred from homology"/>
<dbReference type="PANTHER" id="PTHR15893:SF0">
    <property type="entry name" value="LARGE RIBOSOMAL SUBUNIT PROTEIN BL27M"/>
    <property type="match status" value="1"/>
</dbReference>
<protein>
    <submittedName>
        <fullName evidence="4">Uncharacterized protein</fullName>
    </submittedName>
</protein>
<evidence type="ECO:0000256" key="1">
    <source>
        <dbReference type="ARBA" id="ARBA00010797"/>
    </source>
</evidence>
<evidence type="ECO:0000256" key="3">
    <source>
        <dbReference type="ARBA" id="ARBA00023274"/>
    </source>
</evidence>
<sequence length="141" mass="15038">MAALAAQLARRAGSLRLQLSSAVQSSYVASSEYLSAPAGQQVRWASKKQGGSTQNTKGQNPKNLGIKLYGGQRCIPGNIIVRQRGTEFHPGPNVGMGKDHTLFALIPGNVKFAFDARRKRRTVAVVPVEAQAQAVLKQAGL</sequence>
<dbReference type="NCBIfam" id="TIGR00062">
    <property type="entry name" value="L27"/>
    <property type="match status" value="1"/>
</dbReference>
<dbReference type="SUPFAM" id="SSF110324">
    <property type="entry name" value="Ribosomal L27 protein-like"/>
    <property type="match status" value="1"/>
</dbReference>
<evidence type="ECO:0000256" key="2">
    <source>
        <dbReference type="ARBA" id="ARBA00022980"/>
    </source>
</evidence>
<name>A0AAD9IIF3_PROWI</name>
<dbReference type="InterPro" id="IPR018261">
    <property type="entry name" value="Ribosomal_bL27_CS"/>
</dbReference>
<dbReference type="PRINTS" id="PR00063">
    <property type="entry name" value="RIBOSOMALL27"/>
</dbReference>
<dbReference type="EMBL" id="JASFZW010000005">
    <property type="protein sequence ID" value="KAK2078133.1"/>
    <property type="molecule type" value="Genomic_DNA"/>
</dbReference>
<dbReference type="PANTHER" id="PTHR15893">
    <property type="entry name" value="RIBOSOMAL PROTEIN L27"/>
    <property type="match status" value="1"/>
</dbReference>
<comment type="similarity">
    <text evidence="1">Belongs to the bacterial ribosomal protein bL27 family.</text>
</comment>
<reference evidence="4" key="1">
    <citation type="submission" date="2021-01" db="EMBL/GenBank/DDBJ databases">
        <authorList>
            <person name="Eckstrom K.M.E."/>
        </authorList>
    </citation>
    <scope>NUCLEOTIDE SEQUENCE</scope>
    <source>
        <strain evidence="4">UVCC 0001</strain>
    </source>
</reference>
<keyword evidence="3" id="KW-0687">Ribonucleoprotein</keyword>
<gene>
    <name evidence="4" type="ORF">QBZ16_004001</name>
</gene>
<dbReference type="InterPro" id="IPR001684">
    <property type="entry name" value="Ribosomal_bL27"/>
</dbReference>
<dbReference type="FunFam" id="2.40.50.100:FF:000020">
    <property type="entry name" value="50S ribosomal protein L27"/>
    <property type="match status" value="1"/>
</dbReference>
<dbReference type="Proteomes" id="UP001255856">
    <property type="component" value="Unassembled WGS sequence"/>
</dbReference>
<evidence type="ECO:0000313" key="4">
    <source>
        <dbReference type="EMBL" id="KAK2078133.1"/>
    </source>
</evidence>
<dbReference type="Gene3D" id="2.40.50.100">
    <property type="match status" value="1"/>
</dbReference>
<dbReference type="GO" id="GO:0003735">
    <property type="term" value="F:structural constituent of ribosome"/>
    <property type="evidence" value="ECO:0007669"/>
    <property type="project" value="InterPro"/>
</dbReference>
<dbReference type="GO" id="GO:0005762">
    <property type="term" value="C:mitochondrial large ribosomal subunit"/>
    <property type="evidence" value="ECO:0007669"/>
    <property type="project" value="TreeGrafter"/>
</dbReference>
<dbReference type="PROSITE" id="PS00831">
    <property type="entry name" value="RIBOSOMAL_L27"/>
    <property type="match status" value="1"/>
</dbReference>
<evidence type="ECO:0000313" key="5">
    <source>
        <dbReference type="Proteomes" id="UP001255856"/>
    </source>
</evidence>
<keyword evidence="5" id="KW-1185">Reference proteome</keyword>
<accession>A0AAD9IIF3</accession>
<comment type="caution">
    <text evidence="4">The sequence shown here is derived from an EMBL/GenBank/DDBJ whole genome shotgun (WGS) entry which is preliminary data.</text>
</comment>